<name>A0A395HLA9_ASPHC</name>
<sequence length="1145" mass="125038">MSILVDTTVSPFSNEASSSNIARTFKHALSQILQKPHLKLSSLSLITEDDKSLLGSWNTSPPSQPARCVHTAILDNCSKFPHKPAVSAWDGNFTYGELDELSCRLSQQIRALNLSPGTIIPLCFEKSKWVIVAVLGVLRAGAAYAIVDPSSPMARITSVCDDVKASLIVCSKNCLDKASRLVHQVIAVEDAVEEPIVFNDTTSNDAVVELNDPVYVAFTSGSTGRPKGAVIEHGGFYQRAMANGPTLSLSEDSRILQFASFVFDVANRDILYTLLYAGCICIPSDWQRSNELAAFINKQQVNWASITPSAIRILDPNDVPTLRTLVLCGEPMNTSLVARWADRLHLINAYGPSEATTVSSMATVTRSSMPMNIGKGSGSALWIVDPANHDRLVPVGAVGELVIESPSVGRGYLNRPAETASSFLNTTAWLSQFRAQPNPNYLYKTGDLVQYAADGTLLFFGRKDGQIKINGQRVDLGEIEHWIQQSLPPDTQAIIVVDSVVPIGRETAVLVAFCAPKQNHSVTLDVLQKTIPELARCLDQSLPQNLPPYMIPRIYLPIQSIPTTATGKTHRQELRRLGATYTLEALTHASRHPTHPSEPPDHRLNTSSSRLLIDILAAALGVDTSSVRGQDSFLRLGGDSVMAIQVAIQARSEGLDLSAADLLESKSLIELADLVLMRPKVSNAPIIPELFSLCDMNTIRTVRKQLAHLETEYGILDILPTTASQNFFLTQWTLTGYYCMLNGPIDLDRLRAACKAVVCRHSILRTVFKQLSEHEFVQVVLKSVNPTLEYHRIGAERLEDVCSRTVTEIITETAPASGNLLPRFILLSRSDTQHAFIVRISHAQYDGNTSPVLFQDISLAYNNCYSSKNGTTHRLPAATPFQHYLYARDASRSSPENDQAMQFWRENMRGASMTTLTPSLTQRPKGIEPATRVITAPISGLLPTVFGNVTVPTLVNAVCSLLLASLAGSDDVVFGNVIDTRSMVALPGIETTLGPCLNISPLRARLKSRQSTTFADLCHSLSEQYAGVARHAAAWDLPDIAKYCTDWPTGTQIGCMLNHLRPDIGPPPLALDGVECLTFSKSVYLDLPCQLLFRCVSGPEKLDIQVLTASSLMDRPSATRLAERLIDAVKVLSEAPNTLLSDIHV</sequence>
<dbReference type="GO" id="GO:0005737">
    <property type="term" value="C:cytoplasm"/>
    <property type="evidence" value="ECO:0007669"/>
    <property type="project" value="TreeGrafter"/>
</dbReference>
<gene>
    <name evidence="6" type="ORF">BO97DRAFT_353359</name>
</gene>
<dbReference type="PROSITE" id="PS50075">
    <property type="entry name" value="CARRIER"/>
    <property type="match status" value="1"/>
</dbReference>
<evidence type="ECO:0000256" key="1">
    <source>
        <dbReference type="ARBA" id="ARBA00022450"/>
    </source>
</evidence>
<dbReference type="InterPro" id="IPR020806">
    <property type="entry name" value="PKS_PP-bd"/>
</dbReference>
<dbReference type="VEuPathDB" id="FungiDB:BO97DRAFT_353359"/>
<dbReference type="InterPro" id="IPR042099">
    <property type="entry name" value="ANL_N_sf"/>
</dbReference>
<dbReference type="CDD" id="cd05918">
    <property type="entry name" value="A_NRPS_SidN3_like"/>
    <property type="match status" value="1"/>
</dbReference>
<dbReference type="PANTHER" id="PTHR45527:SF16">
    <property type="entry name" value="NONRIBOSOMAL PEPTIDE SYNTHASE ATNA-RELATED"/>
    <property type="match status" value="1"/>
</dbReference>
<evidence type="ECO:0000259" key="5">
    <source>
        <dbReference type="PROSITE" id="PS50075"/>
    </source>
</evidence>
<dbReference type="GO" id="GO:0031177">
    <property type="term" value="F:phosphopantetheine binding"/>
    <property type="evidence" value="ECO:0007669"/>
    <property type="project" value="InterPro"/>
</dbReference>
<dbReference type="Pfam" id="PF00668">
    <property type="entry name" value="Condensation"/>
    <property type="match status" value="1"/>
</dbReference>
<comment type="similarity">
    <text evidence="4">Belongs to the NRP synthetase family.</text>
</comment>
<dbReference type="SMART" id="SM00823">
    <property type="entry name" value="PKS_PP"/>
    <property type="match status" value="1"/>
</dbReference>
<dbReference type="Pfam" id="PF00550">
    <property type="entry name" value="PP-binding"/>
    <property type="match status" value="1"/>
</dbReference>
<feature type="domain" description="Carrier" evidence="5">
    <location>
        <begin position="606"/>
        <end position="679"/>
    </location>
</feature>
<evidence type="ECO:0000256" key="3">
    <source>
        <dbReference type="ARBA" id="ARBA00022598"/>
    </source>
</evidence>
<reference evidence="6 7" key="1">
    <citation type="submission" date="2018-02" db="EMBL/GenBank/DDBJ databases">
        <title>The genomes of Aspergillus section Nigri reveals drivers in fungal speciation.</title>
        <authorList>
            <consortium name="DOE Joint Genome Institute"/>
            <person name="Vesth T.C."/>
            <person name="Nybo J."/>
            <person name="Theobald S."/>
            <person name="Brandl J."/>
            <person name="Frisvad J.C."/>
            <person name="Nielsen K.F."/>
            <person name="Lyhne E.K."/>
            <person name="Kogle M.E."/>
            <person name="Kuo A."/>
            <person name="Riley R."/>
            <person name="Clum A."/>
            <person name="Nolan M."/>
            <person name="Lipzen A."/>
            <person name="Salamov A."/>
            <person name="Henrissat B."/>
            <person name="Wiebenga A."/>
            <person name="De vries R.P."/>
            <person name="Grigoriev I.V."/>
            <person name="Mortensen U.H."/>
            <person name="Andersen M.R."/>
            <person name="Baker S.E."/>
        </authorList>
    </citation>
    <scope>NUCLEOTIDE SEQUENCE [LARGE SCALE GENOMIC DNA]</scope>
    <source>
        <strain evidence="6 7">CBS 101889</strain>
    </source>
</reference>
<organism evidence="6 7">
    <name type="scientific">Aspergillus homomorphus (strain CBS 101889)</name>
    <dbReference type="NCBI Taxonomy" id="1450537"/>
    <lineage>
        <taxon>Eukaryota</taxon>
        <taxon>Fungi</taxon>
        <taxon>Dikarya</taxon>
        <taxon>Ascomycota</taxon>
        <taxon>Pezizomycotina</taxon>
        <taxon>Eurotiomycetes</taxon>
        <taxon>Eurotiomycetidae</taxon>
        <taxon>Eurotiales</taxon>
        <taxon>Aspergillaceae</taxon>
        <taxon>Aspergillus</taxon>
        <taxon>Aspergillus subgen. Circumdati</taxon>
    </lineage>
</organism>
<protein>
    <submittedName>
        <fullName evidence="6">Acetyl-CoA synthetase-like protein</fullName>
    </submittedName>
</protein>
<dbReference type="Gene3D" id="3.30.300.30">
    <property type="match status" value="1"/>
</dbReference>
<keyword evidence="2" id="KW-0597">Phosphoprotein</keyword>
<dbReference type="OrthoDB" id="416786at2759"/>
<dbReference type="Proteomes" id="UP000248961">
    <property type="component" value="Unassembled WGS sequence"/>
</dbReference>
<dbReference type="SUPFAM" id="SSF56801">
    <property type="entry name" value="Acetyl-CoA synthetase-like"/>
    <property type="match status" value="1"/>
</dbReference>
<dbReference type="InterPro" id="IPR000873">
    <property type="entry name" value="AMP-dep_synth/lig_dom"/>
</dbReference>
<dbReference type="AlphaFoldDB" id="A0A395HLA9"/>
<dbReference type="GeneID" id="37196340"/>
<dbReference type="InterPro" id="IPR020845">
    <property type="entry name" value="AMP-binding_CS"/>
</dbReference>
<dbReference type="Gene3D" id="3.30.559.10">
    <property type="entry name" value="Chloramphenicol acetyltransferase-like domain"/>
    <property type="match status" value="1"/>
</dbReference>
<dbReference type="Gene3D" id="3.40.50.12780">
    <property type="entry name" value="N-terminal domain of ligase-like"/>
    <property type="match status" value="1"/>
</dbReference>
<dbReference type="FunFam" id="3.40.50.12780:FF:000014">
    <property type="entry name" value="Nonribosomal peptide synthetase 1"/>
    <property type="match status" value="1"/>
</dbReference>
<dbReference type="InterPro" id="IPR023213">
    <property type="entry name" value="CAT-like_dom_sf"/>
</dbReference>
<dbReference type="GO" id="GO:0043041">
    <property type="term" value="P:amino acid activation for nonribosomal peptide biosynthetic process"/>
    <property type="evidence" value="ECO:0007669"/>
    <property type="project" value="TreeGrafter"/>
</dbReference>
<evidence type="ECO:0000313" key="6">
    <source>
        <dbReference type="EMBL" id="RAL08711.1"/>
    </source>
</evidence>
<dbReference type="GO" id="GO:0044550">
    <property type="term" value="P:secondary metabolite biosynthetic process"/>
    <property type="evidence" value="ECO:0007669"/>
    <property type="project" value="TreeGrafter"/>
</dbReference>
<dbReference type="SUPFAM" id="SSF47336">
    <property type="entry name" value="ACP-like"/>
    <property type="match status" value="1"/>
</dbReference>
<dbReference type="InterPro" id="IPR010071">
    <property type="entry name" value="AA_adenyl_dom"/>
</dbReference>
<dbReference type="RefSeq" id="XP_025547865.1">
    <property type="nucleotide sequence ID" value="XM_025692051.1"/>
</dbReference>
<keyword evidence="7" id="KW-1185">Reference proteome</keyword>
<dbReference type="PANTHER" id="PTHR45527">
    <property type="entry name" value="NONRIBOSOMAL PEPTIDE SYNTHETASE"/>
    <property type="match status" value="1"/>
</dbReference>
<dbReference type="NCBIfam" id="TIGR01733">
    <property type="entry name" value="AA-adenyl-dom"/>
    <property type="match status" value="1"/>
</dbReference>
<dbReference type="SUPFAM" id="SSF52777">
    <property type="entry name" value="CoA-dependent acyltransferases"/>
    <property type="match status" value="2"/>
</dbReference>
<dbReference type="Gene3D" id="1.10.1200.10">
    <property type="entry name" value="ACP-like"/>
    <property type="match status" value="1"/>
</dbReference>
<dbReference type="GO" id="GO:0016874">
    <property type="term" value="F:ligase activity"/>
    <property type="evidence" value="ECO:0007669"/>
    <property type="project" value="UniProtKB-KW"/>
</dbReference>
<dbReference type="STRING" id="1450537.A0A395HLA9"/>
<dbReference type="Gene3D" id="3.30.559.30">
    <property type="entry name" value="Nonribosomal peptide synthetase, condensation domain"/>
    <property type="match status" value="1"/>
</dbReference>
<dbReference type="PROSITE" id="PS00455">
    <property type="entry name" value="AMP_BINDING"/>
    <property type="match status" value="1"/>
</dbReference>
<dbReference type="EMBL" id="KZ824310">
    <property type="protein sequence ID" value="RAL08711.1"/>
    <property type="molecule type" value="Genomic_DNA"/>
</dbReference>
<dbReference type="InterPro" id="IPR045851">
    <property type="entry name" value="AMP-bd_C_sf"/>
</dbReference>
<dbReference type="InterPro" id="IPR036736">
    <property type="entry name" value="ACP-like_sf"/>
</dbReference>
<evidence type="ECO:0000256" key="4">
    <source>
        <dbReference type="ARBA" id="ARBA00029454"/>
    </source>
</evidence>
<keyword evidence="3" id="KW-0436">Ligase</keyword>
<accession>A0A395HLA9</accession>
<keyword evidence="1" id="KW-0596">Phosphopantetheine</keyword>
<proteinExistence type="inferred from homology"/>
<evidence type="ECO:0000313" key="7">
    <source>
        <dbReference type="Proteomes" id="UP000248961"/>
    </source>
</evidence>
<dbReference type="Pfam" id="PF00501">
    <property type="entry name" value="AMP-binding"/>
    <property type="match status" value="1"/>
</dbReference>
<evidence type="ECO:0000256" key="2">
    <source>
        <dbReference type="ARBA" id="ARBA00022553"/>
    </source>
</evidence>
<dbReference type="InterPro" id="IPR009081">
    <property type="entry name" value="PP-bd_ACP"/>
</dbReference>
<dbReference type="InterPro" id="IPR001242">
    <property type="entry name" value="Condensation_dom"/>
</dbReference>